<dbReference type="AlphaFoldDB" id="A0A8J7BXC1"/>
<dbReference type="EMBL" id="JACXAE010000042">
    <property type="protein sequence ID" value="MBD2772653.1"/>
    <property type="molecule type" value="Genomic_DNA"/>
</dbReference>
<reference evidence="2" key="1">
    <citation type="submission" date="2020-09" db="EMBL/GenBank/DDBJ databases">
        <title>Iningainema tapete sp. nov. (Scytonemataceae, Cyanobacteria) from greenhouses in central Florida (USA) produces two types of nodularin with biosynthetic potential for microcystin-LR and anabaenopeptins.</title>
        <authorList>
            <person name="Berthold D.E."/>
            <person name="Lefler F.W."/>
            <person name="Huang I.-S."/>
            <person name="Abdulla H."/>
            <person name="Zimba P.V."/>
            <person name="Laughinghouse H.D. IV."/>
        </authorList>
    </citation>
    <scope>NUCLEOTIDE SEQUENCE</scope>
    <source>
        <strain evidence="2">BLCCT55</strain>
    </source>
</reference>
<keyword evidence="3" id="KW-1185">Reference proteome</keyword>
<protein>
    <submittedName>
        <fullName evidence="2">Uncharacterized protein</fullName>
    </submittedName>
</protein>
<comment type="caution">
    <text evidence="2">The sequence shown here is derived from an EMBL/GenBank/DDBJ whole genome shotgun (WGS) entry which is preliminary data.</text>
</comment>
<accession>A0A8J7BXC1</accession>
<keyword evidence="1" id="KW-0472">Membrane</keyword>
<proteinExistence type="predicted"/>
<keyword evidence="1" id="KW-0812">Transmembrane</keyword>
<dbReference type="Proteomes" id="UP000629098">
    <property type="component" value="Unassembled WGS sequence"/>
</dbReference>
<sequence>MVREETVVRGNTLKRKHLIYSLITGLIIGVIAGTPIGWVAHRFFYQQRLAQTLYCREQNRNQPAAVVDARCGTAY</sequence>
<evidence type="ECO:0000256" key="1">
    <source>
        <dbReference type="SAM" id="Phobius"/>
    </source>
</evidence>
<dbReference type="RefSeq" id="WP_190827483.1">
    <property type="nucleotide sequence ID" value="NZ_CAWPPI010000042.1"/>
</dbReference>
<gene>
    <name evidence="2" type="ORF">ICL16_11345</name>
</gene>
<organism evidence="2 3">
    <name type="scientific">Iningainema tapete BLCC-T55</name>
    <dbReference type="NCBI Taxonomy" id="2748662"/>
    <lineage>
        <taxon>Bacteria</taxon>
        <taxon>Bacillati</taxon>
        <taxon>Cyanobacteriota</taxon>
        <taxon>Cyanophyceae</taxon>
        <taxon>Nostocales</taxon>
        <taxon>Scytonemataceae</taxon>
        <taxon>Iningainema tapete</taxon>
    </lineage>
</organism>
<keyword evidence="1" id="KW-1133">Transmembrane helix</keyword>
<evidence type="ECO:0000313" key="3">
    <source>
        <dbReference type="Proteomes" id="UP000629098"/>
    </source>
</evidence>
<feature type="transmembrane region" description="Helical" evidence="1">
    <location>
        <begin position="18"/>
        <end position="40"/>
    </location>
</feature>
<name>A0A8J7BXC1_9CYAN</name>
<evidence type="ECO:0000313" key="2">
    <source>
        <dbReference type="EMBL" id="MBD2772653.1"/>
    </source>
</evidence>